<comment type="caution">
    <text evidence="1">The sequence shown here is derived from an EMBL/GenBank/DDBJ whole genome shotgun (WGS) entry which is preliminary data.</text>
</comment>
<sequence>MALKPQLLSAAGVAMNSMATTGKSLRHRTKTVNKGKLVKGARMPDLPCQHMKIVMRPRGGLRVSDVARVEISRAITAADQVDAIAAREDIICPNRQQNIIIVSTSKR</sequence>
<dbReference type="OrthoDB" id="6511505at2759"/>
<gene>
    <name evidence="1" type="ORF">HPB48_017820</name>
</gene>
<name>A0A9J6GDN4_HAELO</name>
<dbReference type="EMBL" id="JABSTR010000006">
    <property type="protein sequence ID" value="KAH9372504.1"/>
    <property type="molecule type" value="Genomic_DNA"/>
</dbReference>
<accession>A0A9J6GDN4</accession>
<evidence type="ECO:0000313" key="2">
    <source>
        <dbReference type="Proteomes" id="UP000821853"/>
    </source>
</evidence>
<proteinExistence type="predicted"/>
<keyword evidence="2" id="KW-1185">Reference proteome</keyword>
<protein>
    <submittedName>
        <fullName evidence="1">Uncharacterized protein</fullName>
    </submittedName>
</protein>
<dbReference type="AlphaFoldDB" id="A0A9J6GDN4"/>
<organism evidence="1 2">
    <name type="scientific">Haemaphysalis longicornis</name>
    <name type="common">Bush tick</name>
    <dbReference type="NCBI Taxonomy" id="44386"/>
    <lineage>
        <taxon>Eukaryota</taxon>
        <taxon>Metazoa</taxon>
        <taxon>Ecdysozoa</taxon>
        <taxon>Arthropoda</taxon>
        <taxon>Chelicerata</taxon>
        <taxon>Arachnida</taxon>
        <taxon>Acari</taxon>
        <taxon>Parasitiformes</taxon>
        <taxon>Ixodida</taxon>
        <taxon>Ixodoidea</taxon>
        <taxon>Ixodidae</taxon>
        <taxon>Haemaphysalinae</taxon>
        <taxon>Haemaphysalis</taxon>
    </lineage>
</organism>
<evidence type="ECO:0000313" key="1">
    <source>
        <dbReference type="EMBL" id="KAH9372504.1"/>
    </source>
</evidence>
<dbReference type="Proteomes" id="UP000821853">
    <property type="component" value="Chromosome 4"/>
</dbReference>
<dbReference type="VEuPathDB" id="VectorBase:HLOH_052858"/>
<reference evidence="1 2" key="1">
    <citation type="journal article" date="2020" name="Cell">
        <title>Large-Scale Comparative Analyses of Tick Genomes Elucidate Their Genetic Diversity and Vector Capacities.</title>
        <authorList>
            <consortium name="Tick Genome and Microbiome Consortium (TIGMIC)"/>
            <person name="Jia N."/>
            <person name="Wang J."/>
            <person name="Shi W."/>
            <person name="Du L."/>
            <person name="Sun Y."/>
            <person name="Zhan W."/>
            <person name="Jiang J.F."/>
            <person name="Wang Q."/>
            <person name="Zhang B."/>
            <person name="Ji P."/>
            <person name="Bell-Sakyi L."/>
            <person name="Cui X.M."/>
            <person name="Yuan T.T."/>
            <person name="Jiang B.G."/>
            <person name="Yang W.F."/>
            <person name="Lam T.T."/>
            <person name="Chang Q.C."/>
            <person name="Ding S.J."/>
            <person name="Wang X.J."/>
            <person name="Zhu J.G."/>
            <person name="Ruan X.D."/>
            <person name="Zhao L."/>
            <person name="Wei J.T."/>
            <person name="Ye R.Z."/>
            <person name="Que T.C."/>
            <person name="Du C.H."/>
            <person name="Zhou Y.H."/>
            <person name="Cheng J.X."/>
            <person name="Dai P.F."/>
            <person name="Guo W.B."/>
            <person name="Han X.H."/>
            <person name="Huang E.J."/>
            <person name="Li L.F."/>
            <person name="Wei W."/>
            <person name="Gao Y.C."/>
            <person name="Liu J.Z."/>
            <person name="Shao H.Z."/>
            <person name="Wang X."/>
            <person name="Wang C.C."/>
            <person name="Yang T.C."/>
            <person name="Huo Q.B."/>
            <person name="Li W."/>
            <person name="Chen H.Y."/>
            <person name="Chen S.E."/>
            <person name="Zhou L.G."/>
            <person name="Ni X.B."/>
            <person name="Tian J.H."/>
            <person name="Sheng Y."/>
            <person name="Liu T."/>
            <person name="Pan Y.S."/>
            <person name="Xia L.Y."/>
            <person name="Li J."/>
            <person name="Zhao F."/>
            <person name="Cao W.C."/>
        </authorList>
    </citation>
    <scope>NUCLEOTIDE SEQUENCE [LARGE SCALE GENOMIC DNA]</scope>
    <source>
        <strain evidence="1">HaeL-2018</strain>
    </source>
</reference>